<evidence type="ECO:0000313" key="2">
    <source>
        <dbReference type="EMBL" id="UEM13577.1"/>
    </source>
</evidence>
<evidence type="ECO:0000259" key="1">
    <source>
        <dbReference type="Pfam" id="PF11008"/>
    </source>
</evidence>
<name>A0A9X9Y0Y3_9BRAD</name>
<dbReference type="InterPro" id="IPR022548">
    <property type="entry name" value="DUF2846"/>
</dbReference>
<gene>
    <name evidence="2" type="ORF">J4G43_004440</name>
</gene>
<accession>A0A9X9Y0Y3</accession>
<reference evidence="2 3" key="1">
    <citation type="journal article" date="2022" name="Int. J. Syst. Evol. Microbiol.">
        <title>Strains of Bradyrhizobium barranii sp. nov. associated with legumes native to Canada are symbionts of soybeans and belong to different subspecies (subsp. barranii subsp. nov. and subsp. apii subsp. nov.) and symbiovars (sv. glycinearum and sv. septentrionale).</title>
        <authorList>
            <person name="Bromfield E.S.P."/>
            <person name="Cloutier S."/>
            <person name="Wasai-Hara S."/>
            <person name="Minamisawa K."/>
        </authorList>
    </citation>
    <scope>NUCLEOTIDE SEQUENCE [LARGE SCALE GENOMIC DNA]</scope>
    <source>
        <strain evidence="2 3">144S4</strain>
    </source>
</reference>
<dbReference type="Proteomes" id="UP000664702">
    <property type="component" value="Chromosome"/>
</dbReference>
<evidence type="ECO:0000313" key="3">
    <source>
        <dbReference type="Proteomes" id="UP000664702"/>
    </source>
</evidence>
<dbReference type="RefSeq" id="WP_225004612.1">
    <property type="nucleotide sequence ID" value="NZ_CP086136.1"/>
</dbReference>
<feature type="domain" description="DUF2846" evidence="1">
    <location>
        <begin position="55"/>
        <end position="141"/>
    </location>
</feature>
<dbReference type="EMBL" id="CP086136">
    <property type="protein sequence ID" value="UEM13577.1"/>
    <property type="molecule type" value="Genomic_DNA"/>
</dbReference>
<dbReference type="AlphaFoldDB" id="A0A9X9Y0Y3"/>
<proteinExistence type="predicted"/>
<sequence>MTSPTTLTMMPPGIWNLSGAKMRGGCLGAFVVATLLAGCASGPLGGAALTDNVKSNTARLVVYRTSALGFAVQPNYAVDGRVIGGSQAAGFVACDLPPGRHEVAVNNLPLSSNLFGQGSEKVSLDLRAGSTTYLSAQPQMGIVTPGAITLIQVTESQGRANVASLHQSNGSCGKA</sequence>
<protein>
    <submittedName>
        <fullName evidence="2">DUF2846 domain-containing protein</fullName>
    </submittedName>
</protein>
<dbReference type="KEGG" id="bban:J4G43_004440"/>
<dbReference type="Pfam" id="PF11008">
    <property type="entry name" value="DUF2846"/>
    <property type="match status" value="1"/>
</dbReference>
<organism evidence="2 3">
    <name type="scientific">Bradyrhizobium barranii subsp. barranii</name>
    <dbReference type="NCBI Taxonomy" id="2823807"/>
    <lineage>
        <taxon>Bacteria</taxon>
        <taxon>Pseudomonadati</taxon>
        <taxon>Pseudomonadota</taxon>
        <taxon>Alphaproteobacteria</taxon>
        <taxon>Hyphomicrobiales</taxon>
        <taxon>Nitrobacteraceae</taxon>
        <taxon>Bradyrhizobium</taxon>
        <taxon>Bradyrhizobium barranii</taxon>
    </lineage>
</organism>